<reference evidence="1 2" key="1">
    <citation type="journal article" date="2019" name="Commun. Biol.">
        <title>The bagworm genome reveals a unique fibroin gene that provides high tensile strength.</title>
        <authorList>
            <person name="Kono N."/>
            <person name="Nakamura H."/>
            <person name="Ohtoshi R."/>
            <person name="Tomita M."/>
            <person name="Numata K."/>
            <person name="Arakawa K."/>
        </authorList>
    </citation>
    <scope>NUCLEOTIDE SEQUENCE [LARGE SCALE GENOMIC DNA]</scope>
</reference>
<dbReference type="Proteomes" id="UP000299102">
    <property type="component" value="Unassembled WGS sequence"/>
</dbReference>
<accession>A0A4C1UIG8</accession>
<sequence length="123" mass="14178">MLIKDNTPVSSFRQAESLNILSPLPSNQAPIMHSLHSGFAMDKHHYKPFLYNKCCCDTQYEIQGLFGTSRFCKLSRYSRREEFNLARSSSSPHHSLCIFSSDYKSDRSEIAATSFRRTQCMKK</sequence>
<keyword evidence="2" id="KW-1185">Reference proteome</keyword>
<evidence type="ECO:0000313" key="1">
    <source>
        <dbReference type="EMBL" id="GBP25736.1"/>
    </source>
</evidence>
<dbReference type="AlphaFoldDB" id="A0A4C1UIG8"/>
<comment type="caution">
    <text evidence="1">The sequence shown here is derived from an EMBL/GenBank/DDBJ whole genome shotgun (WGS) entry which is preliminary data.</text>
</comment>
<proteinExistence type="predicted"/>
<gene>
    <name evidence="1" type="ORF">EVAR_12216_1</name>
</gene>
<protein>
    <submittedName>
        <fullName evidence="1">Uncharacterized protein</fullName>
    </submittedName>
</protein>
<organism evidence="1 2">
    <name type="scientific">Eumeta variegata</name>
    <name type="common">Bagworm moth</name>
    <name type="synonym">Eumeta japonica</name>
    <dbReference type="NCBI Taxonomy" id="151549"/>
    <lineage>
        <taxon>Eukaryota</taxon>
        <taxon>Metazoa</taxon>
        <taxon>Ecdysozoa</taxon>
        <taxon>Arthropoda</taxon>
        <taxon>Hexapoda</taxon>
        <taxon>Insecta</taxon>
        <taxon>Pterygota</taxon>
        <taxon>Neoptera</taxon>
        <taxon>Endopterygota</taxon>
        <taxon>Lepidoptera</taxon>
        <taxon>Glossata</taxon>
        <taxon>Ditrysia</taxon>
        <taxon>Tineoidea</taxon>
        <taxon>Psychidae</taxon>
        <taxon>Oiketicinae</taxon>
        <taxon>Eumeta</taxon>
    </lineage>
</organism>
<evidence type="ECO:0000313" key="2">
    <source>
        <dbReference type="Proteomes" id="UP000299102"/>
    </source>
</evidence>
<name>A0A4C1UIG8_EUMVA</name>
<dbReference type="EMBL" id="BGZK01000171">
    <property type="protein sequence ID" value="GBP25736.1"/>
    <property type="molecule type" value="Genomic_DNA"/>
</dbReference>